<organism evidence="1">
    <name type="scientific">freshwater metagenome</name>
    <dbReference type="NCBI Taxonomy" id="449393"/>
    <lineage>
        <taxon>unclassified sequences</taxon>
        <taxon>metagenomes</taxon>
        <taxon>ecological metagenomes</taxon>
    </lineage>
</organism>
<dbReference type="AlphaFoldDB" id="A0A6J7ET72"/>
<proteinExistence type="predicted"/>
<dbReference type="EMBL" id="CAFBLZ010000033">
    <property type="protein sequence ID" value="CAB4884848.1"/>
    <property type="molecule type" value="Genomic_DNA"/>
</dbReference>
<dbReference type="InterPro" id="IPR029069">
    <property type="entry name" value="HotDog_dom_sf"/>
</dbReference>
<sequence length="135" mass="15311">MKYTSKQFVRWDDLDALGHLNNAKYLTLIQEARFLWSYSDEKARVEAPTLIEMVVGRAEVDFLAPINDGGRFYDVTLWVESIGGASFKMAYEISGEDGTLHARCSTVQVMVDMGVMKSRRISESERAFLSQYLLG</sequence>
<dbReference type="PANTHER" id="PTHR31793:SF24">
    <property type="entry name" value="LONG-CHAIN ACYL-COA THIOESTERASE FADM"/>
    <property type="match status" value="1"/>
</dbReference>
<dbReference type="CDD" id="cd00586">
    <property type="entry name" value="4HBT"/>
    <property type="match status" value="1"/>
</dbReference>
<name>A0A6J7ET72_9ZZZZ</name>
<dbReference type="Pfam" id="PF13279">
    <property type="entry name" value="4HBT_2"/>
    <property type="match status" value="1"/>
</dbReference>
<accession>A0A6J7ET72</accession>
<dbReference type="SUPFAM" id="SSF54637">
    <property type="entry name" value="Thioesterase/thiol ester dehydrase-isomerase"/>
    <property type="match status" value="1"/>
</dbReference>
<reference evidence="1" key="1">
    <citation type="submission" date="2020-05" db="EMBL/GenBank/DDBJ databases">
        <authorList>
            <person name="Chiriac C."/>
            <person name="Salcher M."/>
            <person name="Ghai R."/>
            <person name="Kavagutti S V."/>
        </authorList>
    </citation>
    <scope>NUCLEOTIDE SEQUENCE</scope>
</reference>
<dbReference type="Gene3D" id="3.10.129.10">
    <property type="entry name" value="Hotdog Thioesterase"/>
    <property type="match status" value="1"/>
</dbReference>
<dbReference type="GO" id="GO:0047617">
    <property type="term" value="F:fatty acyl-CoA hydrolase activity"/>
    <property type="evidence" value="ECO:0007669"/>
    <property type="project" value="TreeGrafter"/>
</dbReference>
<dbReference type="PANTHER" id="PTHR31793">
    <property type="entry name" value="4-HYDROXYBENZOYL-COA THIOESTERASE FAMILY MEMBER"/>
    <property type="match status" value="1"/>
</dbReference>
<dbReference type="InterPro" id="IPR050563">
    <property type="entry name" value="4-hydroxybenzoyl-CoA_TE"/>
</dbReference>
<gene>
    <name evidence="1" type="ORF">UFOPK3482_00534</name>
</gene>
<protein>
    <submittedName>
        <fullName evidence="1">Unannotated protein</fullName>
    </submittedName>
</protein>
<evidence type="ECO:0000313" key="1">
    <source>
        <dbReference type="EMBL" id="CAB4884848.1"/>
    </source>
</evidence>